<feature type="region of interest" description="Disordered" evidence="1">
    <location>
        <begin position="127"/>
        <end position="151"/>
    </location>
</feature>
<feature type="region of interest" description="Disordered" evidence="1">
    <location>
        <begin position="335"/>
        <end position="358"/>
    </location>
</feature>
<dbReference type="CDD" id="cd22573">
    <property type="entry name" value="RMP1_RBD"/>
    <property type="match status" value="1"/>
</dbReference>
<organism evidence="3 4">
    <name type="scientific">Ceratocystis pirilliformis</name>
    <dbReference type="NCBI Taxonomy" id="259994"/>
    <lineage>
        <taxon>Eukaryota</taxon>
        <taxon>Fungi</taxon>
        <taxon>Dikarya</taxon>
        <taxon>Ascomycota</taxon>
        <taxon>Pezizomycotina</taxon>
        <taxon>Sordariomycetes</taxon>
        <taxon>Hypocreomycetidae</taxon>
        <taxon>Microascales</taxon>
        <taxon>Ceratocystidaceae</taxon>
        <taxon>Ceratocystis</taxon>
    </lineage>
</organism>
<dbReference type="InterPro" id="IPR047205">
    <property type="entry name" value="RMP1"/>
</dbReference>
<dbReference type="PANTHER" id="PTHR37792">
    <property type="entry name" value="RIBONUCLEASE MRP PROTEIN SUBUNIT RMP1"/>
    <property type="match status" value="1"/>
</dbReference>
<evidence type="ECO:0000259" key="2">
    <source>
        <dbReference type="Pfam" id="PF20945"/>
    </source>
</evidence>
<proteinExistence type="predicted"/>
<dbReference type="Proteomes" id="UP001583280">
    <property type="component" value="Unassembled WGS sequence"/>
</dbReference>
<keyword evidence="4" id="KW-1185">Reference proteome</keyword>
<sequence length="373" mass="41469">MPSSSHSSTDLETDALTNVRLTELAQQLPPLLELLDALCHRSKNQHRHSAWWRHVGILRRAMRRLIDETSPDMRLERARWLAVEIVPSAFTSFTQLIADTQFSQLGLALIAILSQVHSALQPIASPDKAQLSSNESSEAQPEAKAQEKIQAGHGTAYTSHSNLDLRCVDTGVAISRNIFAQPENLAISKATSKNIASLESHSTSEMSGAVYDAPCPSTKETRKNKKKKEVVNLDDIFGDIANKRMELTKQPKEPIDFVNTLGQTDMVDKRPDNNDEVNDFESIFGDVKKRQKKAVPTKSKIVAKNTDRSAVPKVREPTTKETIVLDDIFGSAIRRESKKKKRSTKEEGVLGEARKKKATLKSGMDMSDLFESL</sequence>
<evidence type="ECO:0000256" key="1">
    <source>
        <dbReference type="SAM" id="MobiDB-lite"/>
    </source>
</evidence>
<accession>A0ABR3Z530</accession>
<feature type="domain" description="RNase MRP protein 1 RNA binding" evidence="2">
    <location>
        <begin position="34"/>
        <end position="115"/>
    </location>
</feature>
<evidence type="ECO:0000313" key="3">
    <source>
        <dbReference type="EMBL" id="KAL1895735.1"/>
    </source>
</evidence>
<comment type="caution">
    <text evidence="3">The sequence shown here is derived from an EMBL/GenBank/DDBJ whole genome shotgun (WGS) entry which is preliminary data.</text>
</comment>
<dbReference type="InterPro" id="IPR047204">
    <property type="entry name" value="RMP1_RBD"/>
</dbReference>
<dbReference type="PANTHER" id="PTHR37792:SF1">
    <property type="entry name" value="RIBONUCLEASE MRP PROTEIN SUBUNIT RMP1"/>
    <property type="match status" value="1"/>
</dbReference>
<gene>
    <name evidence="3" type="ORF">Cpir12675_003126</name>
</gene>
<feature type="region of interest" description="Disordered" evidence="1">
    <location>
        <begin position="207"/>
        <end position="226"/>
    </location>
</feature>
<dbReference type="Pfam" id="PF20945">
    <property type="entry name" value="RMP1"/>
    <property type="match status" value="1"/>
</dbReference>
<feature type="compositionally biased region" description="Polar residues" evidence="1">
    <location>
        <begin position="130"/>
        <end position="139"/>
    </location>
</feature>
<name>A0ABR3Z530_9PEZI</name>
<protein>
    <recommendedName>
        <fullName evidence="2">RNase MRP protein 1 RNA binding domain-containing protein</fullName>
    </recommendedName>
</protein>
<reference evidence="3 4" key="1">
    <citation type="journal article" date="2024" name="IMA Fungus">
        <title>IMA Genome - F19 : A genome assembly and annotation guide to empower mycologists, including annotated draft genome sequences of Ceratocystis pirilliformis, Diaporthe australafricana, Fusarium ophioides, Paecilomyces lecythidis, and Sporothrix stenoceras.</title>
        <authorList>
            <person name="Aylward J."/>
            <person name="Wilson A.M."/>
            <person name="Visagie C.M."/>
            <person name="Spraker J."/>
            <person name="Barnes I."/>
            <person name="Buitendag C."/>
            <person name="Ceriani C."/>
            <person name="Del Mar Angel L."/>
            <person name="du Plessis D."/>
            <person name="Fuchs T."/>
            <person name="Gasser K."/>
            <person name="Kramer D."/>
            <person name="Li W."/>
            <person name="Munsamy K."/>
            <person name="Piso A."/>
            <person name="Price J.L."/>
            <person name="Sonnekus B."/>
            <person name="Thomas C."/>
            <person name="van der Nest A."/>
            <person name="van Dijk A."/>
            <person name="van Heerden A."/>
            <person name="van Vuuren N."/>
            <person name="Yilmaz N."/>
            <person name="Duong T.A."/>
            <person name="van der Merwe N.A."/>
            <person name="Wingfield M.J."/>
            <person name="Wingfield B.D."/>
        </authorList>
    </citation>
    <scope>NUCLEOTIDE SEQUENCE [LARGE SCALE GENOMIC DNA]</scope>
    <source>
        <strain evidence="3 4">CMW 12675</strain>
    </source>
</reference>
<dbReference type="EMBL" id="JAWDJO010000069">
    <property type="protein sequence ID" value="KAL1895735.1"/>
    <property type="molecule type" value="Genomic_DNA"/>
</dbReference>
<evidence type="ECO:0000313" key="4">
    <source>
        <dbReference type="Proteomes" id="UP001583280"/>
    </source>
</evidence>